<comment type="caution">
    <text evidence="3">The sequence shown here is derived from an EMBL/GenBank/DDBJ whole genome shotgun (WGS) entry which is preliminary data.</text>
</comment>
<feature type="chain" id="PRO_5046193063" evidence="2">
    <location>
        <begin position="22"/>
        <end position="204"/>
    </location>
</feature>
<accession>A0ABT5DXC4</accession>
<evidence type="ECO:0000256" key="2">
    <source>
        <dbReference type="SAM" id="SignalP"/>
    </source>
</evidence>
<dbReference type="EMBL" id="JAQNDL010000001">
    <property type="protein sequence ID" value="MDC0718200.1"/>
    <property type="molecule type" value="Genomic_DNA"/>
</dbReference>
<proteinExistence type="predicted"/>
<evidence type="ECO:0000313" key="4">
    <source>
        <dbReference type="Proteomes" id="UP001221686"/>
    </source>
</evidence>
<dbReference type="Gene3D" id="2.60.40.10">
    <property type="entry name" value="Immunoglobulins"/>
    <property type="match status" value="1"/>
</dbReference>
<evidence type="ECO:0000313" key="3">
    <source>
        <dbReference type="EMBL" id="MDC0718200.1"/>
    </source>
</evidence>
<feature type="compositionally biased region" description="Low complexity" evidence="1">
    <location>
        <begin position="138"/>
        <end position="150"/>
    </location>
</feature>
<keyword evidence="2" id="KW-0732">Signal</keyword>
<protein>
    <submittedName>
        <fullName evidence="3">MYXO-CTERM sorting domain-containing protein</fullName>
    </submittedName>
</protein>
<feature type="compositionally biased region" description="Acidic residues" evidence="1">
    <location>
        <begin position="151"/>
        <end position="162"/>
    </location>
</feature>
<dbReference type="Proteomes" id="UP001221686">
    <property type="component" value="Unassembled WGS sequence"/>
</dbReference>
<keyword evidence="4" id="KW-1185">Reference proteome</keyword>
<dbReference type="InterPro" id="IPR024038">
    <property type="entry name" value="MYXO-CTERM"/>
</dbReference>
<name>A0ABT5DXC4_9BACT</name>
<feature type="signal peptide" evidence="2">
    <location>
        <begin position="1"/>
        <end position="21"/>
    </location>
</feature>
<sequence>MRSLIFGFSALLLLAAAPASAAEFVTTSDTDFEPPSVVIVSPADGSSFDGTPDAVVPVTIEHQGYPSPTDVSLWIDEAEVGACPEAPPCTFEATLAPGTHVLKAVGNDVIAGTDVHEITIEVKATSAETESGSDTDTDPTGQPTGTGADTDATDTDATDTESDSSGSGDGDKQGCGCNAGPGAADVLGLALFALFAPWRRRRHA</sequence>
<feature type="region of interest" description="Disordered" evidence="1">
    <location>
        <begin position="124"/>
        <end position="174"/>
    </location>
</feature>
<evidence type="ECO:0000256" key="1">
    <source>
        <dbReference type="SAM" id="MobiDB-lite"/>
    </source>
</evidence>
<dbReference type="RefSeq" id="WP_272086680.1">
    <property type="nucleotide sequence ID" value="NZ_JAQNDL010000001.1"/>
</dbReference>
<dbReference type="NCBIfam" id="TIGR03901">
    <property type="entry name" value="MYXO-CTERM"/>
    <property type="match status" value="1"/>
</dbReference>
<gene>
    <name evidence="3" type="ORF">POL25_14930</name>
</gene>
<reference evidence="3 4" key="1">
    <citation type="submission" date="2022-11" db="EMBL/GenBank/DDBJ databases">
        <title>Minimal conservation of predation-associated metabolite biosynthetic gene clusters underscores biosynthetic potential of Myxococcota including descriptions for ten novel species: Archangium lansinium sp. nov., Myxococcus landrumus sp. nov., Nannocystis bai.</title>
        <authorList>
            <person name="Ahearne A."/>
            <person name="Stevens C."/>
            <person name="Dowd S."/>
        </authorList>
    </citation>
    <scope>NUCLEOTIDE SEQUENCE [LARGE SCALE GENOMIC DNA]</scope>
    <source>
        <strain evidence="3 4">BB15-2</strain>
    </source>
</reference>
<dbReference type="InterPro" id="IPR013783">
    <property type="entry name" value="Ig-like_fold"/>
</dbReference>
<organism evidence="3 4">
    <name type="scientific">Nannocystis bainbridge</name>
    <dbReference type="NCBI Taxonomy" id="2995303"/>
    <lineage>
        <taxon>Bacteria</taxon>
        <taxon>Pseudomonadati</taxon>
        <taxon>Myxococcota</taxon>
        <taxon>Polyangia</taxon>
        <taxon>Nannocystales</taxon>
        <taxon>Nannocystaceae</taxon>
        <taxon>Nannocystis</taxon>
    </lineage>
</organism>